<dbReference type="Proteomes" id="UP001634393">
    <property type="component" value="Unassembled WGS sequence"/>
</dbReference>
<proteinExistence type="predicted"/>
<dbReference type="EMBL" id="JBJXBP010000004">
    <property type="protein sequence ID" value="KAL3834902.1"/>
    <property type="molecule type" value="Genomic_DNA"/>
</dbReference>
<keyword evidence="1" id="KW-0472">Membrane</keyword>
<evidence type="ECO:0000313" key="2">
    <source>
        <dbReference type="EMBL" id="KAL3834902.1"/>
    </source>
</evidence>
<keyword evidence="1" id="KW-1133">Transmembrane helix</keyword>
<gene>
    <name evidence="2" type="ORF">ACJIZ3_009638</name>
</gene>
<dbReference type="PANTHER" id="PTHR37244">
    <property type="entry name" value="NADP-SPECIFIC GLUTAMATE DEHYDROGENASE"/>
    <property type="match status" value="1"/>
</dbReference>
<protein>
    <submittedName>
        <fullName evidence="2">Uncharacterized protein</fullName>
    </submittedName>
</protein>
<reference evidence="2 3" key="1">
    <citation type="submission" date="2024-12" db="EMBL/GenBank/DDBJ databases">
        <title>The unique morphological basis and parallel evolutionary history of personate flowers in Penstemon.</title>
        <authorList>
            <person name="Depatie T.H."/>
            <person name="Wessinger C.A."/>
        </authorList>
    </citation>
    <scope>NUCLEOTIDE SEQUENCE [LARGE SCALE GENOMIC DNA]</scope>
    <source>
        <strain evidence="2">WTNN_2</strain>
        <tissue evidence="2">Leaf</tissue>
    </source>
</reference>
<accession>A0ABD3TD28</accession>
<keyword evidence="3" id="KW-1185">Reference proteome</keyword>
<dbReference type="AlphaFoldDB" id="A0ABD3TD28"/>
<evidence type="ECO:0000313" key="3">
    <source>
        <dbReference type="Proteomes" id="UP001634393"/>
    </source>
</evidence>
<keyword evidence="1" id="KW-0812">Transmembrane</keyword>
<name>A0ABD3TD28_9LAMI</name>
<feature type="transmembrane region" description="Helical" evidence="1">
    <location>
        <begin position="215"/>
        <end position="233"/>
    </location>
</feature>
<organism evidence="2 3">
    <name type="scientific">Penstemon smallii</name>
    <dbReference type="NCBI Taxonomy" id="265156"/>
    <lineage>
        <taxon>Eukaryota</taxon>
        <taxon>Viridiplantae</taxon>
        <taxon>Streptophyta</taxon>
        <taxon>Embryophyta</taxon>
        <taxon>Tracheophyta</taxon>
        <taxon>Spermatophyta</taxon>
        <taxon>Magnoliopsida</taxon>
        <taxon>eudicotyledons</taxon>
        <taxon>Gunneridae</taxon>
        <taxon>Pentapetalae</taxon>
        <taxon>asterids</taxon>
        <taxon>lamiids</taxon>
        <taxon>Lamiales</taxon>
        <taxon>Plantaginaceae</taxon>
        <taxon>Cheloneae</taxon>
        <taxon>Penstemon</taxon>
    </lineage>
</organism>
<comment type="caution">
    <text evidence="2">The sequence shown here is derived from an EMBL/GenBank/DDBJ whole genome shotgun (WGS) entry which is preliminary data.</text>
</comment>
<dbReference type="PANTHER" id="PTHR37244:SF1">
    <property type="entry name" value="NADP-SPECIFIC GLUTAMATE DEHYDROGENASE"/>
    <property type="match status" value="1"/>
</dbReference>
<sequence>MCRGFQQNERERLKIRAFYTQLSISCIKNKTTLPDFFTLNFLPRINGSLLEVNGSSIRSDSPAFITLHRVLSNERSKAVMIYGCRERVIVSEGVRFEIYAGDLKLLKGIFRKGEGQNWNMECKCEDVVEGVKYAEVSAAADGQVAPVMSERVEMVAGQRRRRRSRCGELEEIPEVREEGELGSDVCCCCECGGWEEGMDGGDGEMEMVEVEGVRWAVDVGIWVVCIGVGYLVSRASSSKRSRRKGLI</sequence>
<evidence type="ECO:0000256" key="1">
    <source>
        <dbReference type="SAM" id="Phobius"/>
    </source>
</evidence>